<sequence>MPAYLNTQDMNLNARQQQWDALTALFKPSQLYNHTWEWVANELVPIYVFQPVTRITEIWDEYTGGINGFLAVRDLDERWQARWRRNINTLRTENCRRKKVTGLVETLAKKPNWNVALALRFLRDKYETHLDLKKPRTFCEYLQKAGGKGLKEVLVAADSYP</sequence>
<dbReference type="Pfam" id="PF12550">
    <property type="entry name" value="GCR1_C"/>
    <property type="match status" value="1"/>
</dbReference>
<organism evidence="2 3">
    <name type="scientific">Hydnomerulius pinastri MD-312</name>
    <dbReference type="NCBI Taxonomy" id="994086"/>
    <lineage>
        <taxon>Eukaryota</taxon>
        <taxon>Fungi</taxon>
        <taxon>Dikarya</taxon>
        <taxon>Basidiomycota</taxon>
        <taxon>Agaricomycotina</taxon>
        <taxon>Agaricomycetes</taxon>
        <taxon>Agaricomycetidae</taxon>
        <taxon>Boletales</taxon>
        <taxon>Boletales incertae sedis</taxon>
        <taxon>Leucogyrophana</taxon>
    </lineage>
</organism>
<feature type="domain" description="Transcription activator GCR1-like" evidence="1">
    <location>
        <begin position="52"/>
        <end position="122"/>
    </location>
</feature>
<dbReference type="HOGENOM" id="CLU_1643922_0_0_1"/>
<proteinExistence type="predicted"/>
<name>A0A0C9VWV8_9AGAM</name>
<dbReference type="EMBL" id="KN840152">
    <property type="protein sequence ID" value="KIJ57728.1"/>
    <property type="molecule type" value="Genomic_DNA"/>
</dbReference>
<evidence type="ECO:0000259" key="1">
    <source>
        <dbReference type="Pfam" id="PF12550"/>
    </source>
</evidence>
<dbReference type="Proteomes" id="UP000053820">
    <property type="component" value="Unassembled WGS sequence"/>
</dbReference>
<dbReference type="OrthoDB" id="2663544at2759"/>
<keyword evidence="3" id="KW-1185">Reference proteome</keyword>
<gene>
    <name evidence="2" type="ORF">HYDPIDRAFT_120401</name>
</gene>
<protein>
    <recommendedName>
        <fullName evidence="1">Transcription activator GCR1-like domain-containing protein</fullName>
    </recommendedName>
</protein>
<dbReference type="AlphaFoldDB" id="A0A0C9VWV8"/>
<evidence type="ECO:0000313" key="2">
    <source>
        <dbReference type="EMBL" id="KIJ57728.1"/>
    </source>
</evidence>
<evidence type="ECO:0000313" key="3">
    <source>
        <dbReference type="Proteomes" id="UP000053820"/>
    </source>
</evidence>
<dbReference type="InterPro" id="IPR022210">
    <property type="entry name" value="TF_GCR1-like"/>
</dbReference>
<reference evidence="2 3" key="1">
    <citation type="submission" date="2014-04" db="EMBL/GenBank/DDBJ databases">
        <title>Evolutionary Origins and Diversification of the Mycorrhizal Mutualists.</title>
        <authorList>
            <consortium name="DOE Joint Genome Institute"/>
            <consortium name="Mycorrhizal Genomics Consortium"/>
            <person name="Kohler A."/>
            <person name="Kuo A."/>
            <person name="Nagy L.G."/>
            <person name="Floudas D."/>
            <person name="Copeland A."/>
            <person name="Barry K.W."/>
            <person name="Cichocki N."/>
            <person name="Veneault-Fourrey C."/>
            <person name="LaButti K."/>
            <person name="Lindquist E.A."/>
            <person name="Lipzen A."/>
            <person name="Lundell T."/>
            <person name="Morin E."/>
            <person name="Murat C."/>
            <person name="Riley R."/>
            <person name="Ohm R."/>
            <person name="Sun H."/>
            <person name="Tunlid A."/>
            <person name="Henrissat B."/>
            <person name="Grigoriev I.V."/>
            <person name="Hibbett D.S."/>
            <person name="Martin F."/>
        </authorList>
    </citation>
    <scope>NUCLEOTIDE SEQUENCE [LARGE SCALE GENOMIC DNA]</scope>
    <source>
        <strain evidence="2 3">MD-312</strain>
    </source>
</reference>
<accession>A0A0C9VWV8</accession>